<dbReference type="InterPro" id="IPR029058">
    <property type="entry name" value="AB_hydrolase_fold"/>
</dbReference>
<dbReference type="OrthoDB" id="5614837at2"/>
<feature type="domain" description="Serine aminopeptidase S33" evidence="1">
    <location>
        <begin position="71"/>
        <end position="297"/>
    </location>
</feature>
<reference evidence="3" key="1">
    <citation type="submission" date="2016-05" db="EMBL/GenBank/DDBJ databases">
        <authorList>
            <person name="Baek K."/>
            <person name="Yang S.-J."/>
        </authorList>
    </citation>
    <scope>NUCLEOTIDE SEQUENCE [LARGE SCALE GENOMIC DNA]</scope>
    <source>
        <strain evidence="3">ST58-10</strain>
    </source>
</reference>
<dbReference type="KEGG" id="mars:A8C75_01845"/>
<dbReference type="Pfam" id="PF12146">
    <property type="entry name" value="Hydrolase_4"/>
    <property type="match status" value="1"/>
</dbReference>
<dbReference type="InterPro" id="IPR051044">
    <property type="entry name" value="MAG_DAG_Lipase"/>
</dbReference>
<evidence type="ECO:0000313" key="3">
    <source>
        <dbReference type="Proteomes" id="UP000078070"/>
    </source>
</evidence>
<protein>
    <recommendedName>
        <fullName evidence="1">Serine aminopeptidase S33 domain-containing protein</fullName>
    </recommendedName>
</protein>
<accession>A0A1A9ETZ0</accession>
<evidence type="ECO:0000259" key="1">
    <source>
        <dbReference type="Pfam" id="PF12146"/>
    </source>
</evidence>
<keyword evidence="3" id="KW-1185">Reference proteome</keyword>
<organism evidence="2 3">
    <name type="scientific">Marinobacterium aestuarii</name>
    <dbReference type="NCBI Taxonomy" id="1821621"/>
    <lineage>
        <taxon>Bacteria</taxon>
        <taxon>Pseudomonadati</taxon>
        <taxon>Pseudomonadota</taxon>
        <taxon>Gammaproteobacteria</taxon>
        <taxon>Oceanospirillales</taxon>
        <taxon>Oceanospirillaceae</taxon>
        <taxon>Marinobacterium</taxon>
    </lineage>
</organism>
<dbReference type="Gene3D" id="3.40.50.1820">
    <property type="entry name" value="alpha/beta hydrolase"/>
    <property type="match status" value="1"/>
</dbReference>
<dbReference type="AlphaFoldDB" id="A0A1A9ETZ0"/>
<gene>
    <name evidence="2" type="ORF">A8C75_01845</name>
</gene>
<reference evidence="2 3" key="2">
    <citation type="journal article" date="2018" name="Int. J. Syst. Evol. Microbiol.">
        <title>Marinobacterium aestuarii sp. nov., a benzene-degrading marine bacterium isolated from estuary sediment.</title>
        <authorList>
            <person name="Bae S.S."/>
            <person name="Jung J."/>
            <person name="Chung D."/>
            <person name="Baek K."/>
        </authorList>
    </citation>
    <scope>NUCLEOTIDE SEQUENCE [LARGE SCALE GENOMIC DNA]</scope>
    <source>
        <strain evidence="2 3">ST58-10</strain>
    </source>
</reference>
<dbReference type="SUPFAM" id="SSF53474">
    <property type="entry name" value="alpha/beta-Hydrolases"/>
    <property type="match status" value="1"/>
</dbReference>
<dbReference type="EMBL" id="CP015839">
    <property type="protein sequence ID" value="ANG61327.1"/>
    <property type="molecule type" value="Genomic_DNA"/>
</dbReference>
<evidence type="ECO:0000313" key="2">
    <source>
        <dbReference type="EMBL" id="ANG61327.1"/>
    </source>
</evidence>
<dbReference type="STRING" id="1821621.A8C75_01845"/>
<dbReference type="RefSeq" id="WP_067377293.1">
    <property type="nucleotide sequence ID" value="NZ_CP015839.1"/>
</dbReference>
<dbReference type="Proteomes" id="UP000078070">
    <property type="component" value="Chromosome"/>
</dbReference>
<dbReference type="PANTHER" id="PTHR11614">
    <property type="entry name" value="PHOSPHOLIPASE-RELATED"/>
    <property type="match status" value="1"/>
</dbReference>
<sequence>MKVIDPRQIRDGLDVFEPNDITLCTPQLQAYLEHYRLIELMSRAEYSIGLESVDGLDLVVQQFRPRAAICGTAVLLHGYTDHAGLYRHLIDFLLQRGWNVLIYDLPGHGLSCGPALGIDHFSTYARQLSVLLQRHENSLPGPWVLMGQSTGAAILMEQQRGGDAVAERVAGRVYLAPLIRPVMMDVIARKYRWFGRFLKQVKRNYSENSGDASFVHFVRQHDPLQHSRVAVSWVRAMLEWVKLIEASGPLKGTPLLLQGEEDGTVDWRHNMAVLQRLYPSLQPVLIPGARHHLVNETPQLRCEVFGHIGAYLDSIDLALAVEPRMQKRPRI</sequence>
<name>A0A1A9ETZ0_9GAMM</name>
<proteinExistence type="predicted"/>
<dbReference type="InterPro" id="IPR022742">
    <property type="entry name" value="Hydrolase_4"/>
</dbReference>